<dbReference type="GO" id="GO:0016020">
    <property type="term" value="C:membrane"/>
    <property type="evidence" value="ECO:0007669"/>
    <property type="project" value="UniProtKB-SubCell"/>
</dbReference>
<protein>
    <submittedName>
        <fullName evidence="7">Uncharacterized protein</fullName>
    </submittedName>
</protein>
<evidence type="ECO:0000313" key="8">
    <source>
        <dbReference type="Proteomes" id="UP000028524"/>
    </source>
</evidence>
<evidence type="ECO:0000256" key="4">
    <source>
        <dbReference type="ARBA" id="ARBA00022989"/>
    </source>
</evidence>
<keyword evidence="8" id="KW-1185">Reference proteome</keyword>
<dbReference type="AlphaFoldDB" id="A0A084QE44"/>
<dbReference type="EMBL" id="KL660810">
    <property type="protein sequence ID" value="KFA62229.1"/>
    <property type="molecule type" value="Genomic_DNA"/>
</dbReference>
<sequence>YGLPQSVERCKSETPAEELYIVCLLINSLLQTLEYVKNNPSSAAAIGSGAAIVAAPAIVAGPALAAAGFTAQGVAAGSAAAWIQSGIGSVVAPSLFATLQSAAAGGYGVAAVYGAAQGAGAAVAGTAGFRSWLQKGTEANEASGDAEGKRDGKGAKNPADAEN</sequence>
<keyword evidence="5" id="KW-0472">Membrane</keyword>
<evidence type="ECO:0000313" key="7">
    <source>
        <dbReference type="EMBL" id="KFA62229.1"/>
    </source>
</evidence>
<dbReference type="PANTHER" id="PTHR16932">
    <property type="entry name" value="INTERFERON ALPHA-INDUCIBLE PROTEIN 27"/>
    <property type="match status" value="1"/>
</dbReference>
<evidence type="ECO:0000256" key="6">
    <source>
        <dbReference type="SAM" id="MobiDB-lite"/>
    </source>
</evidence>
<gene>
    <name evidence="7" type="ORF">S40285_07722</name>
</gene>
<dbReference type="InterPro" id="IPR038213">
    <property type="entry name" value="IFI6/IFI27-like_sf"/>
</dbReference>
<accession>A0A084QE44</accession>
<feature type="non-terminal residue" evidence="7">
    <location>
        <position position="1"/>
    </location>
</feature>
<dbReference type="PANTHER" id="PTHR16932:SF18">
    <property type="entry name" value="INTERFERON, ALPHA-INDUCIBLE PROTEIN 27-LIKE 2"/>
    <property type="match status" value="1"/>
</dbReference>
<evidence type="ECO:0000256" key="1">
    <source>
        <dbReference type="ARBA" id="ARBA00004141"/>
    </source>
</evidence>
<proteinExistence type="inferred from homology"/>
<dbReference type="Pfam" id="PF06140">
    <property type="entry name" value="Ifi-6-16"/>
    <property type="match status" value="1"/>
</dbReference>
<evidence type="ECO:0000256" key="2">
    <source>
        <dbReference type="ARBA" id="ARBA00007262"/>
    </source>
</evidence>
<dbReference type="Proteomes" id="UP000028524">
    <property type="component" value="Unassembled WGS sequence"/>
</dbReference>
<dbReference type="InParanoid" id="A0A084QE44"/>
<feature type="region of interest" description="Disordered" evidence="6">
    <location>
        <begin position="136"/>
        <end position="163"/>
    </location>
</feature>
<name>A0A084QE44_STAC4</name>
<organism evidence="7 8">
    <name type="scientific">Stachybotrys chlorohalonatus (strain IBT 40285)</name>
    <dbReference type="NCBI Taxonomy" id="1283841"/>
    <lineage>
        <taxon>Eukaryota</taxon>
        <taxon>Fungi</taxon>
        <taxon>Dikarya</taxon>
        <taxon>Ascomycota</taxon>
        <taxon>Pezizomycotina</taxon>
        <taxon>Sordariomycetes</taxon>
        <taxon>Hypocreomycetidae</taxon>
        <taxon>Hypocreales</taxon>
        <taxon>Stachybotryaceae</taxon>
        <taxon>Stachybotrys</taxon>
    </lineage>
</organism>
<dbReference type="Gene3D" id="6.10.110.10">
    <property type="match status" value="1"/>
</dbReference>
<comment type="similarity">
    <text evidence="2">Belongs to the IFI6/IFI27 family.</text>
</comment>
<dbReference type="InterPro" id="IPR009311">
    <property type="entry name" value="IFI6/IFI27-like"/>
</dbReference>
<evidence type="ECO:0000256" key="5">
    <source>
        <dbReference type="ARBA" id="ARBA00023136"/>
    </source>
</evidence>
<reference evidence="7 8" key="1">
    <citation type="journal article" date="2014" name="BMC Genomics">
        <title>Comparative genome sequencing reveals chemotype-specific gene clusters in the toxigenic black mold Stachybotrys.</title>
        <authorList>
            <person name="Semeiks J."/>
            <person name="Borek D."/>
            <person name="Otwinowski Z."/>
            <person name="Grishin N.V."/>
        </authorList>
    </citation>
    <scope>NUCLEOTIDE SEQUENCE [LARGE SCALE GENOMIC DNA]</scope>
    <source>
        <strain evidence="7 8">IBT 40285</strain>
    </source>
</reference>
<evidence type="ECO:0000256" key="3">
    <source>
        <dbReference type="ARBA" id="ARBA00022692"/>
    </source>
</evidence>
<dbReference type="HOGENOM" id="CLU_1489924_0_0_1"/>
<keyword evidence="3" id="KW-0812">Transmembrane</keyword>
<comment type="subcellular location">
    <subcellularLocation>
        <location evidence="1">Membrane</location>
        <topology evidence="1">Multi-pass membrane protein</topology>
    </subcellularLocation>
</comment>
<keyword evidence="4" id="KW-1133">Transmembrane helix</keyword>